<dbReference type="CDD" id="cd02440">
    <property type="entry name" value="AdoMet_MTases"/>
    <property type="match status" value="1"/>
</dbReference>
<comment type="caution">
    <text evidence="3">The sequence shown here is derived from an EMBL/GenBank/DDBJ whole genome shotgun (WGS) entry which is preliminary data.</text>
</comment>
<dbReference type="GO" id="GO:0008168">
    <property type="term" value="F:methyltransferase activity"/>
    <property type="evidence" value="ECO:0007669"/>
    <property type="project" value="UniProtKB-KW"/>
</dbReference>
<dbReference type="PANTHER" id="PTHR43861">
    <property type="entry name" value="TRANS-ACONITATE 2-METHYLTRANSFERASE-RELATED"/>
    <property type="match status" value="1"/>
</dbReference>
<dbReference type="GO" id="GO:0032259">
    <property type="term" value="P:methylation"/>
    <property type="evidence" value="ECO:0007669"/>
    <property type="project" value="UniProtKB-KW"/>
</dbReference>
<dbReference type="InterPro" id="IPR029063">
    <property type="entry name" value="SAM-dependent_MTases_sf"/>
</dbReference>
<gene>
    <name evidence="3" type="ORF">C7389_1243</name>
</gene>
<evidence type="ECO:0000313" key="3">
    <source>
        <dbReference type="EMBL" id="TDN46844.1"/>
    </source>
</evidence>
<dbReference type="OrthoDB" id="8558926at2"/>
<dbReference type="SUPFAM" id="SSF53335">
    <property type="entry name" value="S-adenosyl-L-methionine-dependent methyltransferases"/>
    <property type="match status" value="1"/>
</dbReference>
<keyword evidence="3" id="KW-0489">Methyltransferase</keyword>
<dbReference type="InterPro" id="IPR041698">
    <property type="entry name" value="Methyltransf_25"/>
</dbReference>
<dbReference type="Gene3D" id="3.40.50.150">
    <property type="entry name" value="Vaccinia Virus protein VP39"/>
    <property type="match status" value="1"/>
</dbReference>
<accession>A0A4R6DQL3</accession>
<evidence type="ECO:0000256" key="1">
    <source>
        <dbReference type="ARBA" id="ARBA00022679"/>
    </source>
</evidence>
<evidence type="ECO:0000259" key="2">
    <source>
        <dbReference type="Pfam" id="PF13649"/>
    </source>
</evidence>
<reference evidence="3 4" key="1">
    <citation type="submission" date="2019-03" db="EMBL/GenBank/DDBJ databases">
        <title>Genomic Encyclopedia of Type Strains, Phase IV (KMG-IV): sequencing the most valuable type-strain genomes for metagenomic binning, comparative biology and taxonomic classification.</title>
        <authorList>
            <person name="Goeker M."/>
        </authorList>
    </citation>
    <scope>NUCLEOTIDE SEQUENCE [LARGE SCALE GENOMIC DNA]</scope>
    <source>
        <strain evidence="3 4">DSM 12121</strain>
    </source>
</reference>
<organism evidence="3 4">
    <name type="scientific">Azoarcus indigens</name>
    <dbReference type="NCBI Taxonomy" id="29545"/>
    <lineage>
        <taxon>Bacteria</taxon>
        <taxon>Pseudomonadati</taxon>
        <taxon>Pseudomonadota</taxon>
        <taxon>Betaproteobacteria</taxon>
        <taxon>Rhodocyclales</taxon>
        <taxon>Zoogloeaceae</taxon>
        <taxon>Azoarcus</taxon>
    </lineage>
</organism>
<dbReference type="AlphaFoldDB" id="A0A4R6DQL3"/>
<proteinExistence type="predicted"/>
<sequence length="236" mass="25349">MDSDEIKAIFDQQAASYDERWAKTAPIREGLHFLLEAVFAELPRDARMLCVGAGTGEEIAYLAQRFPGWSFVAVEPSAAMLDVCRGKAEKGGFVSRCSFHEGYLESLPAQGAFDGATCFLVSQFIVEQEARIAFFGAIAARLRSGGVLASSDLAADTRSGAYEALLDVWLKMMLAAGIPAAGLEQMRAAYAKDVAILPPAQVASLIRAGGFDEPVAFYQAGLIHAWFSRRELTGAA</sequence>
<protein>
    <submittedName>
        <fullName evidence="3">tRNA (Cmo5U34)-methyltransferase</fullName>
    </submittedName>
</protein>
<feature type="domain" description="Methyltransferase" evidence="2">
    <location>
        <begin position="49"/>
        <end position="146"/>
    </location>
</feature>
<dbReference type="EMBL" id="SNVV01000024">
    <property type="protein sequence ID" value="TDN46844.1"/>
    <property type="molecule type" value="Genomic_DNA"/>
</dbReference>
<keyword evidence="4" id="KW-1185">Reference proteome</keyword>
<dbReference type="RefSeq" id="WP_133594527.1">
    <property type="nucleotide sequence ID" value="NZ_SNVV01000024.1"/>
</dbReference>
<dbReference type="Pfam" id="PF13649">
    <property type="entry name" value="Methyltransf_25"/>
    <property type="match status" value="1"/>
</dbReference>
<evidence type="ECO:0000313" key="4">
    <source>
        <dbReference type="Proteomes" id="UP000295129"/>
    </source>
</evidence>
<dbReference type="Proteomes" id="UP000295129">
    <property type="component" value="Unassembled WGS sequence"/>
</dbReference>
<name>A0A4R6DQL3_9RHOO</name>
<keyword evidence="1 3" id="KW-0808">Transferase</keyword>